<evidence type="ECO:0000313" key="4">
    <source>
        <dbReference type="Proteomes" id="UP000464577"/>
    </source>
</evidence>
<evidence type="ECO:0000256" key="1">
    <source>
        <dbReference type="SAM" id="MobiDB-lite"/>
    </source>
</evidence>
<feature type="compositionally biased region" description="Polar residues" evidence="1">
    <location>
        <begin position="56"/>
        <end position="70"/>
    </location>
</feature>
<proteinExistence type="predicted"/>
<evidence type="ECO:0000313" key="3">
    <source>
        <dbReference type="EMBL" id="QHV95724.1"/>
    </source>
</evidence>
<dbReference type="InterPro" id="IPR000906">
    <property type="entry name" value="ZU5_dom"/>
</dbReference>
<reference evidence="3 4" key="1">
    <citation type="submission" date="2019-11" db="EMBL/GenBank/DDBJ databases">
        <title>Spirosoma endbachense sp. nov., isolated from a natural salt meadow.</title>
        <authorList>
            <person name="Rojas J."/>
            <person name="Ambika Manirajan B."/>
            <person name="Ratering S."/>
            <person name="Suarez C."/>
            <person name="Geissler-Plaum R."/>
            <person name="Schnell S."/>
        </authorList>
    </citation>
    <scope>NUCLEOTIDE SEQUENCE [LARGE SCALE GENOMIC DNA]</scope>
    <source>
        <strain evidence="3 4">I-24</strain>
    </source>
</reference>
<dbReference type="PROSITE" id="PS51145">
    <property type="entry name" value="ZU5"/>
    <property type="match status" value="1"/>
</dbReference>
<name>A0A6P1VSX1_9BACT</name>
<organism evidence="3 4">
    <name type="scientific">Spirosoma endbachense</name>
    <dbReference type="NCBI Taxonomy" id="2666025"/>
    <lineage>
        <taxon>Bacteria</taxon>
        <taxon>Pseudomonadati</taxon>
        <taxon>Bacteroidota</taxon>
        <taxon>Cytophagia</taxon>
        <taxon>Cytophagales</taxon>
        <taxon>Cytophagaceae</taxon>
        <taxon>Spirosoma</taxon>
    </lineage>
</organism>
<protein>
    <recommendedName>
        <fullName evidence="2">ZU5 domain-containing protein</fullName>
    </recommendedName>
</protein>
<dbReference type="KEGG" id="senf:GJR95_12200"/>
<dbReference type="PROSITE" id="PS51257">
    <property type="entry name" value="PROKAR_LIPOPROTEIN"/>
    <property type="match status" value="1"/>
</dbReference>
<accession>A0A6P1VSX1</accession>
<evidence type="ECO:0000259" key="2">
    <source>
        <dbReference type="PROSITE" id="PS51145"/>
    </source>
</evidence>
<feature type="domain" description="ZU5" evidence="2">
    <location>
        <begin position="56"/>
        <end position="182"/>
    </location>
</feature>
<gene>
    <name evidence="3" type="ORF">GJR95_12200</name>
</gene>
<dbReference type="RefSeq" id="WP_162386133.1">
    <property type="nucleotide sequence ID" value="NZ_CP045997.1"/>
</dbReference>
<keyword evidence="4" id="KW-1185">Reference proteome</keyword>
<dbReference type="EMBL" id="CP045997">
    <property type="protein sequence ID" value="QHV95724.1"/>
    <property type="molecule type" value="Genomic_DNA"/>
</dbReference>
<dbReference type="Proteomes" id="UP000464577">
    <property type="component" value="Chromosome"/>
</dbReference>
<sequence length="452" mass="49082">MNKLFLPILVSLSLIATTFSCKKGTEEVVPSKPDSGNTTPDTKAGTPTDVGKSIGAMSSQTIGPTGGSLTTSDGKLTLSIPAGALTKETQISIEPVETTLPLGVGTSYHFMPEGTQFAKPATFTYHFTDEEVSGIDTEHLGLANQQTDHSWTLTRWATIDKTQKTITAKLPHFSWWTLVTQYELKAAKSELVPGETTTLHLNYSEEGFRKPKNDDDDLIVPIPVRFSSLRDIREWGVNGKLFSDPDVDGSLIIDPATSPLNIEYTAPRTLPAASNRIKAVYFQLETAGSAKLMLIASLRIVPAAELTVDGTTYSDVAVAYEYSAPHDNLGASYSVRLSTTNKSGKPIEVYLSIPNFQGAGRFTLQGNGYDESVHMTYEIYYKLGNDPQYSNLYWGSCNCEAGPLLVEPITVNITKLTDSGLTTEGTFAGTLHSDRKADKIVKLSARFRGVSQ</sequence>
<dbReference type="Gene3D" id="2.60.220.30">
    <property type="match status" value="1"/>
</dbReference>
<dbReference type="AlphaFoldDB" id="A0A6P1VSX1"/>
<feature type="region of interest" description="Disordered" evidence="1">
    <location>
        <begin position="25"/>
        <end position="70"/>
    </location>
</feature>